<reference evidence="2 3" key="1">
    <citation type="journal article" date="2008" name="Nature">
        <title>The Trichoplax genome and the nature of placozoans.</title>
        <authorList>
            <person name="Srivastava M."/>
            <person name="Begovic E."/>
            <person name="Chapman J."/>
            <person name="Putnam N.H."/>
            <person name="Hellsten U."/>
            <person name="Kawashima T."/>
            <person name="Kuo A."/>
            <person name="Mitros T."/>
            <person name="Salamov A."/>
            <person name="Carpenter M.L."/>
            <person name="Signorovitch A.Y."/>
            <person name="Moreno M.A."/>
            <person name="Kamm K."/>
            <person name="Grimwood J."/>
            <person name="Schmutz J."/>
            <person name="Shapiro H."/>
            <person name="Grigoriev I.V."/>
            <person name="Buss L.W."/>
            <person name="Schierwater B."/>
            <person name="Dellaporta S.L."/>
            <person name="Rokhsar D.S."/>
        </authorList>
    </citation>
    <scope>NUCLEOTIDE SEQUENCE [LARGE SCALE GENOMIC DNA]</scope>
    <source>
        <strain evidence="2 3">Grell-BS-1999</strain>
    </source>
</reference>
<name>B3RVV5_TRIAD</name>
<proteinExistence type="predicted"/>
<feature type="compositionally biased region" description="Basic and acidic residues" evidence="1">
    <location>
        <begin position="105"/>
        <end position="120"/>
    </location>
</feature>
<dbReference type="AlphaFoldDB" id="B3RVV5"/>
<evidence type="ECO:0000313" key="2">
    <source>
        <dbReference type="EMBL" id="EDV26062.1"/>
    </source>
</evidence>
<dbReference type="SUPFAM" id="SSF116846">
    <property type="entry name" value="MIT domain"/>
    <property type="match status" value="1"/>
</dbReference>
<dbReference type="CTD" id="6753308"/>
<dbReference type="InParanoid" id="B3RVV5"/>
<keyword evidence="3" id="KW-1185">Reference proteome</keyword>
<sequence>MSWIQSPSSNRMIAIRNDIKKAFELDANNQFRQAFTQYLTCADSIIGIVQGNSANKNLNEIRTGTNERLLNLLKQCVERSAAILESGKDDKSEDSQSSPSQQQQNRDRIDSQDSHADKCS</sequence>
<dbReference type="OrthoDB" id="10264848at2759"/>
<feature type="compositionally biased region" description="Low complexity" evidence="1">
    <location>
        <begin position="95"/>
        <end position="104"/>
    </location>
</feature>
<gene>
    <name evidence="2" type="ORF">TRIADDRAFT_55791</name>
</gene>
<dbReference type="Proteomes" id="UP000009022">
    <property type="component" value="Unassembled WGS sequence"/>
</dbReference>
<evidence type="ECO:0000313" key="3">
    <source>
        <dbReference type="Proteomes" id="UP000009022"/>
    </source>
</evidence>
<dbReference type="GeneID" id="6753308"/>
<organism evidence="2 3">
    <name type="scientific">Trichoplax adhaerens</name>
    <name type="common">Trichoplax reptans</name>
    <dbReference type="NCBI Taxonomy" id="10228"/>
    <lineage>
        <taxon>Eukaryota</taxon>
        <taxon>Metazoa</taxon>
        <taxon>Placozoa</taxon>
        <taxon>Uniplacotomia</taxon>
        <taxon>Trichoplacea</taxon>
        <taxon>Trichoplacidae</taxon>
        <taxon>Trichoplax</taxon>
    </lineage>
</organism>
<feature type="region of interest" description="Disordered" evidence="1">
    <location>
        <begin position="84"/>
        <end position="120"/>
    </location>
</feature>
<dbReference type="InterPro" id="IPR036181">
    <property type="entry name" value="MIT_dom_sf"/>
</dbReference>
<dbReference type="HOGENOM" id="CLU_2052610_0_0_1"/>
<dbReference type="KEGG" id="tad:TRIADDRAFT_55791"/>
<dbReference type="EMBL" id="DS985244">
    <property type="protein sequence ID" value="EDV26062.1"/>
    <property type="molecule type" value="Genomic_DNA"/>
</dbReference>
<protein>
    <submittedName>
        <fullName evidence="2">Uncharacterized protein</fullName>
    </submittedName>
</protein>
<accession>B3RVV5</accession>
<dbReference type="RefSeq" id="XP_002112095.1">
    <property type="nucleotide sequence ID" value="XM_002112059.1"/>
</dbReference>
<evidence type="ECO:0000256" key="1">
    <source>
        <dbReference type="SAM" id="MobiDB-lite"/>
    </source>
</evidence>